<accession>A0A835UV74</accession>
<gene>
    <name evidence="2" type="ORF">HPP92_014416</name>
    <name evidence="1" type="ORF">HPP92_014818</name>
</gene>
<evidence type="ECO:0000313" key="1">
    <source>
        <dbReference type="EMBL" id="KAG0472961.1"/>
    </source>
</evidence>
<dbReference type="PANTHER" id="PTHR35756">
    <property type="entry name" value="OS05G0337400 PROTEIN"/>
    <property type="match status" value="1"/>
</dbReference>
<protein>
    <submittedName>
        <fullName evidence="1">Uncharacterized protein</fullName>
    </submittedName>
</protein>
<dbReference type="AlphaFoldDB" id="A0A835UV74"/>
<evidence type="ECO:0000313" key="2">
    <source>
        <dbReference type="EMBL" id="KAG0474730.1"/>
    </source>
</evidence>
<keyword evidence="3" id="KW-1185">Reference proteome</keyword>
<evidence type="ECO:0000313" key="3">
    <source>
        <dbReference type="Proteomes" id="UP000636800"/>
    </source>
</evidence>
<name>A0A835UV74_VANPL</name>
<organism evidence="1 3">
    <name type="scientific">Vanilla planifolia</name>
    <name type="common">Vanilla</name>
    <dbReference type="NCBI Taxonomy" id="51239"/>
    <lineage>
        <taxon>Eukaryota</taxon>
        <taxon>Viridiplantae</taxon>
        <taxon>Streptophyta</taxon>
        <taxon>Embryophyta</taxon>
        <taxon>Tracheophyta</taxon>
        <taxon>Spermatophyta</taxon>
        <taxon>Magnoliopsida</taxon>
        <taxon>Liliopsida</taxon>
        <taxon>Asparagales</taxon>
        <taxon>Orchidaceae</taxon>
        <taxon>Vanilloideae</taxon>
        <taxon>Vanilleae</taxon>
        <taxon>Vanilla</taxon>
    </lineage>
</organism>
<dbReference type="PANTHER" id="PTHR35756:SF1">
    <property type="entry name" value="OS05G0337400 PROTEIN"/>
    <property type="match status" value="1"/>
</dbReference>
<proteinExistence type="predicted"/>
<comment type="caution">
    <text evidence="1">The sequence shown here is derived from an EMBL/GenBank/DDBJ whole genome shotgun (WGS) entry which is preliminary data.</text>
</comment>
<dbReference type="EMBL" id="JADCNL010000007">
    <property type="protein sequence ID" value="KAG0472961.1"/>
    <property type="molecule type" value="Genomic_DNA"/>
</dbReference>
<reference evidence="3 4" key="1">
    <citation type="journal article" date="2020" name="Nat. Food">
        <title>A phased Vanilla planifolia genome enables genetic improvement of flavour and production.</title>
        <authorList>
            <person name="Hasing T."/>
            <person name="Tang H."/>
            <person name="Brym M."/>
            <person name="Khazi F."/>
            <person name="Huang T."/>
            <person name="Chambers A.H."/>
        </authorList>
    </citation>
    <scope>NUCLEOTIDE SEQUENCE [LARGE SCALE GENOMIC DNA]</scope>
    <source>
        <tissue evidence="1">Leaf</tissue>
    </source>
</reference>
<dbReference type="Proteomes" id="UP000636800">
    <property type="component" value="Chromosome 7"/>
</dbReference>
<dbReference type="OrthoDB" id="1935207at2759"/>
<dbReference type="EMBL" id="JADCNM010000007">
    <property type="protein sequence ID" value="KAG0474730.1"/>
    <property type="molecule type" value="Genomic_DNA"/>
</dbReference>
<sequence length="193" mass="21130">MASISSLSSFTSLRGGRAPPRQFLLPRKFVSFRSLRLGRASVTWPSRPLREKNAWKIIVRAVAEGEILAQEAESVPAEPRVSSGEDTVSVPISPSDVLTLFFKAEGTMDETTETKVSKALEEVDGISDLKVLNAEGIASVERIPRWFSNGVGRPFCDLLQQSSLPFDFIVFSDGRMVITANQDKQTVNSLGIS</sequence>
<dbReference type="Proteomes" id="UP000639772">
    <property type="component" value="Chromosome 7"/>
</dbReference>
<evidence type="ECO:0000313" key="4">
    <source>
        <dbReference type="Proteomes" id="UP000639772"/>
    </source>
</evidence>
<dbReference type="GO" id="GO:0009507">
    <property type="term" value="C:chloroplast"/>
    <property type="evidence" value="ECO:0007669"/>
    <property type="project" value="TreeGrafter"/>
</dbReference>